<gene>
    <name evidence="2" type="ORF">MPEBLZ_00959</name>
</gene>
<organism evidence="2 3">
    <name type="scientific">Candidatus Methanoperedens nitratireducens</name>
    <dbReference type="NCBI Taxonomy" id="1392998"/>
    <lineage>
        <taxon>Archaea</taxon>
        <taxon>Methanobacteriati</taxon>
        <taxon>Methanobacteriota</taxon>
        <taxon>Stenosarchaea group</taxon>
        <taxon>Methanomicrobia</taxon>
        <taxon>Methanosarcinales</taxon>
        <taxon>ANME-2 cluster</taxon>
        <taxon>Candidatus Methanoperedentaceae</taxon>
        <taxon>Candidatus Methanoperedens</taxon>
    </lineage>
</organism>
<name>A0A0P8CM66_9EURY</name>
<protein>
    <submittedName>
        <fullName evidence="2">Uncharacterized protein</fullName>
    </submittedName>
</protein>
<reference evidence="2 3" key="1">
    <citation type="submission" date="2015-09" db="EMBL/GenBank/DDBJ databases">
        <title>A metagenomics-based metabolic model of nitrate-dependent anaerobic oxidation of methane by Methanoperedens-like archaea.</title>
        <authorList>
            <person name="Arshad A."/>
            <person name="Speth D.R."/>
            <person name="De Graaf R.M."/>
            <person name="Op Den Camp H.J."/>
            <person name="Jetten M.S."/>
            <person name="Welte C.U."/>
        </authorList>
    </citation>
    <scope>NUCLEOTIDE SEQUENCE [LARGE SCALE GENOMIC DNA]</scope>
</reference>
<feature type="compositionally biased region" description="Basic and acidic residues" evidence="1">
    <location>
        <begin position="1"/>
        <end position="10"/>
    </location>
</feature>
<accession>A0A0P8CM66</accession>
<evidence type="ECO:0000313" key="3">
    <source>
        <dbReference type="Proteomes" id="UP000050360"/>
    </source>
</evidence>
<evidence type="ECO:0000256" key="1">
    <source>
        <dbReference type="SAM" id="MobiDB-lite"/>
    </source>
</evidence>
<proteinExistence type="predicted"/>
<dbReference type="Proteomes" id="UP000050360">
    <property type="component" value="Unassembled WGS sequence"/>
</dbReference>
<feature type="compositionally biased region" description="Polar residues" evidence="1">
    <location>
        <begin position="11"/>
        <end position="23"/>
    </location>
</feature>
<evidence type="ECO:0000313" key="2">
    <source>
        <dbReference type="EMBL" id="KPQ44462.1"/>
    </source>
</evidence>
<dbReference type="AlphaFoldDB" id="A0A0P8CM66"/>
<feature type="region of interest" description="Disordered" evidence="1">
    <location>
        <begin position="1"/>
        <end position="32"/>
    </location>
</feature>
<comment type="caution">
    <text evidence="2">The sequence shown here is derived from an EMBL/GenBank/DDBJ whole genome shotgun (WGS) entry which is preliminary data.</text>
</comment>
<dbReference type="EMBL" id="LKCM01000082">
    <property type="protein sequence ID" value="KPQ44462.1"/>
    <property type="molecule type" value="Genomic_DNA"/>
</dbReference>
<sequence length="49" mass="5285">MKKHNVEPSKESSCATSENSLKTLSPKGTEFDHNGCDHIMGNGQLILGL</sequence>